<reference evidence="1 2" key="1">
    <citation type="submission" date="2014-04" db="EMBL/GenBank/DDBJ databases">
        <authorList>
            <consortium name="DOE Joint Genome Institute"/>
            <person name="Kuo A."/>
            <person name="Kohler A."/>
            <person name="Nagy L.G."/>
            <person name="Floudas D."/>
            <person name="Copeland A."/>
            <person name="Barry K.W."/>
            <person name="Cichocki N."/>
            <person name="Veneault-Fourrey C."/>
            <person name="LaButti K."/>
            <person name="Lindquist E.A."/>
            <person name="Lipzen A."/>
            <person name="Lundell T."/>
            <person name="Morin E."/>
            <person name="Murat C."/>
            <person name="Sun H."/>
            <person name="Tunlid A."/>
            <person name="Henrissat B."/>
            <person name="Grigoriev I.V."/>
            <person name="Hibbett D.S."/>
            <person name="Martin F."/>
            <person name="Nordberg H.P."/>
            <person name="Cantor M.N."/>
            <person name="Hua S.X."/>
        </authorList>
    </citation>
    <scope>NUCLEOTIDE SEQUENCE [LARGE SCALE GENOMIC DNA]</scope>
    <source>
        <strain evidence="1 2">Foug A</strain>
    </source>
</reference>
<dbReference type="AlphaFoldDB" id="A0A0C3D272"/>
<sequence length="110" mass="12595">MNDVTIHHLLQDKSCEDPMFMLDVRGHGHEAIFNSEDTYHIFDQPLFAEWKHPTSLNGIPTLLYWDKVQWSDQTGTMVPKTTVMLLGHPPTLNLISRITHIQGLFLQSVG</sequence>
<protein>
    <submittedName>
        <fullName evidence="1">Uncharacterized protein</fullName>
    </submittedName>
</protein>
<keyword evidence="2" id="KW-1185">Reference proteome</keyword>
<dbReference type="Proteomes" id="UP000053989">
    <property type="component" value="Unassembled WGS sequence"/>
</dbReference>
<accession>A0A0C3D272</accession>
<evidence type="ECO:0000313" key="1">
    <source>
        <dbReference type="EMBL" id="KIM50191.1"/>
    </source>
</evidence>
<organism evidence="1 2">
    <name type="scientific">Scleroderma citrinum Foug A</name>
    <dbReference type="NCBI Taxonomy" id="1036808"/>
    <lineage>
        <taxon>Eukaryota</taxon>
        <taxon>Fungi</taxon>
        <taxon>Dikarya</taxon>
        <taxon>Basidiomycota</taxon>
        <taxon>Agaricomycotina</taxon>
        <taxon>Agaricomycetes</taxon>
        <taxon>Agaricomycetidae</taxon>
        <taxon>Boletales</taxon>
        <taxon>Sclerodermatineae</taxon>
        <taxon>Sclerodermataceae</taxon>
        <taxon>Scleroderma</taxon>
    </lineage>
</organism>
<dbReference type="HOGENOM" id="CLU_2172582_0_0_1"/>
<proteinExistence type="predicted"/>
<dbReference type="EMBL" id="KN822622">
    <property type="protein sequence ID" value="KIM50191.1"/>
    <property type="molecule type" value="Genomic_DNA"/>
</dbReference>
<evidence type="ECO:0000313" key="2">
    <source>
        <dbReference type="Proteomes" id="UP000053989"/>
    </source>
</evidence>
<reference evidence="2" key="2">
    <citation type="submission" date="2015-01" db="EMBL/GenBank/DDBJ databases">
        <title>Evolutionary Origins and Diversification of the Mycorrhizal Mutualists.</title>
        <authorList>
            <consortium name="DOE Joint Genome Institute"/>
            <consortium name="Mycorrhizal Genomics Consortium"/>
            <person name="Kohler A."/>
            <person name="Kuo A."/>
            <person name="Nagy L.G."/>
            <person name="Floudas D."/>
            <person name="Copeland A."/>
            <person name="Barry K.W."/>
            <person name="Cichocki N."/>
            <person name="Veneault-Fourrey C."/>
            <person name="LaButti K."/>
            <person name="Lindquist E.A."/>
            <person name="Lipzen A."/>
            <person name="Lundell T."/>
            <person name="Morin E."/>
            <person name="Murat C."/>
            <person name="Riley R."/>
            <person name="Ohm R."/>
            <person name="Sun H."/>
            <person name="Tunlid A."/>
            <person name="Henrissat B."/>
            <person name="Grigoriev I.V."/>
            <person name="Hibbett D.S."/>
            <person name="Martin F."/>
        </authorList>
    </citation>
    <scope>NUCLEOTIDE SEQUENCE [LARGE SCALE GENOMIC DNA]</scope>
    <source>
        <strain evidence="2">Foug A</strain>
    </source>
</reference>
<gene>
    <name evidence="1" type="ORF">SCLCIDRAFT_34557</name>
</gene>
<name>A0A0C3D272_9AGAM</name>
<dbReference type="InParanoid" id="A0A0C3D272"/>